<evidence type="ECO:0000256" key="9">
    <source>
        <dbReference type="ARBA" id="ARBA00022989"/>
    </source>
</evidence>
<evidence type="ECO:0000259" key="17">
    <source>
        <dbReference type="PROSITE" id="PS50999"/>
    </source>
</evidence>
<evidence type="ECO:0000313" key="18">
    <source>
        <dbReference type="EMBL" id="MFC3142384.1"/>
    </source>
</evidence>
<comment type="caution">
    <text evidence="18">The sequence shown here is derived from an EMBL/GenBank/DDBJ whole genome shotgun (WGS) entry which is preliminary data.</text>
</comment>
<comment type="subcellular location">
    <subcellularLocation>
        <location evidence="1">Cell membrane</location>
        <topology evidence="1">Multi-pass membrane protein</topology>
    </subcellularLocation>
</comment>
<dbReference type="PANTHER" id="PTHR22888:SF18">
    <property type="entry name" value="CYTOCHROME BO(3) UBIQUINOL OXIDASE SUBUNIT 2"/>
    <property type="match status" value="1"/>
</dbReference>
<keyword evidence="13" id="KW-0449">Lipoprotein</keyword>
<evidence type="ECO:0000256" key="14">
    <source>
        <dbReference type="PIRNR" id="PIRNR000292"/>
    </source>
</evidence>
<dbReference type="InterPro" id="IPR006333">
    <property type="entry name" value="Cyt_o_ubiquinol_oxidase_su2"/>
</dbReference>
<dbReference type="CDD" id="cd04212">
    <property type="entry name" value="CuRO_UO_II"/>
    <property type="match status" value="1"/>
</dbReference>
<dbReference type="InterPro" id="IPR008972">
    <property type="entry name" value="Cupredoxin"/>
</dbReference>
<dbReference type="Proteomes" id="UP001595632">
    <property type="component" value="Unassembled WGS sequence"/>
</dbReference>
<reference evidence="19" key="1">
    <citation type="journal article" date="2019" name="Int. J. Syst. Evol. Microbiol.">
        <title>The Global Catalogue of Microorganisms (GCM) 10K type strain sequencing project: providing services to taxonomists for standard genome sequencing and annotation.</title>
        <authorList>
            <consortium name="The Broad Institute Genomics Platform"/>
            <consortium name="The Broad Institute Genome Sequencing Center for Infectious Disease"/>
            <person name="Wu L."/>
            <person name="Ma J."/>
        </authorList>
    </citation>
    <scope>NUCLEOTIDE SEQUENCE [LARGE SCALE GENOMIC DNA]</scope>
    <source>
        <strain evidence="19">KCTC 52366</strain>
    </source>
</reference>
<evidence type="ECO:0000256" key="2">
    <source>
        <dbReference type="ARBA" id="ARBA00007866"/>
    </source>
</evidence>
<organism evidence="18 19">
    <name type="scientific">Psychromarinibacter halotolerans</name>
    <dbReference type="NCBI Taxonomy" id="1775175"/>
    <lineage>
        <taxon>Bacteria</taxon>
        <taxon>Pseudomonadati</taxon>
        <taxon>Pseudomonadota</taxon>
        <taxon>Alphaproteobacteria</taxon>
        <taxon>Rhodobacterales</taxon>
        <taxon>Paracoccaceae</taxon>
        <taxon>Psychromarinibacter</taxon>
    </lineage>
</organism>
<evidence type="ECO:0000256" key="5">
    <source>
        <dbReference type="ARBA" id="ARBA00022660"/>
    </source>
</evidence>
<evidence type="ECO:0000259" key="16">
    <source>
        <dbReference type="PROSITE" id="PS50857"/>
    </source>
</evidence>
<keyword evidence="5 14" id="KW-0679">Respiratory chain</keyword>
<feature type="transmembrane region" description="Helical" evidence="15">
    <location>
        <begin position="80"/>
        <end position="102"/>
    </location>
</feature>
<evidence type="ECO:0000256" key="7">
    <source>
        <dbReference type="ARBA" id="ARBA00022729"/>
    </source>
</evidence>
<gene>
    <name evidence="18" type="primary">cyoA</name>
    <name evidence="18" type="ORF">ACFOGP_06670</name>
</gene>
<dbReference type="InterPro" id="IPR036257">
    <property type="entry name" value="Cyt_c_oxidase_su2_TM_sf"/>
</dbReference>
<keyword evidence="10 14" id="KW-0560">Oxidoreductase</keyword>
<evidence type="ECO:0000256" key="3">
    <source>
        <dbReference type="ARBA" id="ARBA00022448"/>
    </source>
</evidence>
<dbReference type="SUPFAM" id="SSF81464">
    <property type="entry name" value="Cytochrome c oxidase subunit II-like, transmembrane region"/>
    <property type="match status" value="1"/>
</dbReference>
<keyword evidence="7" id="KW-0732">Signal</keyword>
<dbReference type="RefSeq" id="WP_275633963.1">
    <property type="nucleotide sequence ID" value="NZ_JARGYD010000007.1"/>
</dbReference>
<dbReference type="PIRSF" id="PIRSF000292">
    <property type="entry name" value="Ubi_od_II"/>
    <property type="match status" value="1"/>
</dbReference>
<evidence type="ECO:0000256" key="6">
    <source>
        <dbReference type="ARBA" id="ARBA00022692"/>
    </source>
</evidence>
<keyword evidence="6 15" id="KW-0812">Transmembrane</keyword>
<dbReference type="EMBL" id="JBHRTB010000010">
    <property type="protein sequence ID" value="MFC3142384.1"/>
    <property type="molecule type" value="Genomic_DNA"/>
</dbReference>
<dbReference type="PANTHER" id="PTHR22888">
    <property type="entry name" value="CYTOCHROME C OXIDASE, SUBUNIT II"/>
    <property type="match status" value="1"/>
</dbReference>
<evidence type="ECO:0000256" key="13">
    <source>
        <dbReference type="ARBA" id="ARBA00023288"/>
    </source>
</evidence>
<keyword evidence="9 15" id="KW-1133">Transmembrane helix</keyword>
<keyword evidence="11 14" id="KW-0472">Membrane</keyword>
<feature type="domain" description="Cytochrome oxidase subunit II transmembrane region profile" evidence="17">
    <location>
        <begin position="13"/>
        <end position="110"/>
    </location>
</feature>
<protein>
    <recommendedName>
        <fullName evidence="14">Ubiquinol oxidase subunit 2</fullName>
    </recommendedName>
</protein>
<sequence>MARFLLLIASAMLLSGCNLVLLNPSGDVASQQGDLIVYATVLMLIVILPVMALTVFFAFKYRQGNKDAAYDPEWDHSVSLEIVVWSVPMAIIVCLAGLTWVATHRLEPYNDLPRVSAETAIDPNVTPLQVQVVALDWKWLFIYPEQDIALVNEAAVVVDRPIEWLITSDTVMNAFYVPEMAGMIYAMAGMETELNAVMNAPGTFEGFSSNYSGNGFSQMRFDLHAMSGEEFDAWAEEVRTDTPILDTAAFEDLSQPSIDHEVTYFGAVEDGLWNRILNMCTGPTDLCNNDMMMVDALGGGGIDGLWNRELYRGLCSADNPEALFAIMRPDLQLQELEILQAMARDPHAVLPSSSTQVD</sequence>
<dbReference type="PROSITE" id="PS50857">
    <property type="entry name" value="COX2_CUA"/>
    <property type="match status" value="1"/>
</dbReference>
<keyword evidence="4 14" id="KW-1003">Cell membrane</keyword>
<evidence type="ECO:0000256" key="12">
    <source>
        <dbReference type="ARBA" id="ARBA00023139"/>
    </source>
</evidence>
<dbReference type="Gene3D" id="1.10.287.90">
    <property type="match status" value="1"/>
</dbReference>
<keyword evidence="19" id="KW-1185">Reference proteome</keyword>
<keyword evidence="3 14" id="KW-0813">Transport</keyword>
<evidence type="ECO:0000256" key="4">
    <source>
        <dbReference type="ARBA" id="ARBA00022475"/>
    </source>
</evidence>
<feature type="transmembrane region" description="Helical" evidence="15">
    <location>
        <begin position="35"/>
        <end position="59"/>
    </location>
</feature>
<dbReference type="SUPFAM" id="SSF49503">
    <property type="entry name" value="Cupredoxins"/>
    <property type="match status" value="1"/>
</dbReference>
<evidence type="ECO:0000256" key="8">
    <source>
        <dbReference type="ARBA" id="ARBA00022982"/>
    </source>
</evidence>
<evidence type="ECO:0000256" key="11">
    <source>
        <dbReference type="ARBA" id="ARBA00023136"/>
    </source>
</evidence>
<proteinExistence type="inferred from homology"/>
<dbReference type="InterPro" id="IPR002429">
    <property type="entry name" value="CcO_II-like_C"/>
</dbReference>
<keyword evidence="8 14" id="KW-0249">Electron transport</keyword>
<name>A0ABV7GLA6_9RHOB</name>
<dbReference type="Pfam" id="PF06481">
    <property type="entry name" value="COX_ARM"/>
    <property type="match status" value="1"/>
</dbReference>
<dbReference type="Gene3D" id="2.60.40.420">
    <property type="entry name" value="Cupredoxins - blue copper proteins"/>
    <property type="match status" value="1"/>
</dbReference>
<dbReference type="InterPro" id="IPR034227">
    <property type="entry name" value="CuRO_UO_II"/>
</dbReference>
<comment type="similarity">
    <text evidence="2 14">Belongs to the cytochrome c oxidase subunit 2 family.</text>
</comment>
<accession>A0ABV7GLA6</accession>
<dbReference type="InterPro" id="IPR045187">
    <property type="entry name" value="CcO_II"/>
</dbReference>
<feature type="domain" description="Cytochrome oxidase subunit II copper A binding" evidence="16">
    <location>
        <begin position="125"/>
        <end position="237"/>
    </location>
</feature>
<evidence type="ECO:0000256" key="10">
    <source>
        <dbReference type="ARBA" id="ARBA00023002"/>
    </source>
</evidence>
<evidence type="ECO:0000256" key="15">
    <source>
        <dbReference type="SAM" id="Phobius"/>
    </source>
</evidence>
<evidence type="ECO:0000256" key="1">
    <source>
        <dbReference type="ARBA" id="ARBA00004651"/>
    </source>
</evidence>
<keyword evidence="12" id="KW-0564">Palmitate</keyword>
<dbReference type="NCBIfam" id="TIGR01433">
    <property type="entry name" value="CyoA"/>
    <property type="match status" value="1"/>
</dbReference>
<dbReference type="PROSITE" id="PS51257">
    <property type="entry name" value="PROKAR_LIPOPROTEIN"/>
    <property type="match status" value="1"/>
</dbReference>
<dbReference type="InterPro" id="IPR011759">
    <property type="entry name" value="Cyt_c_oxidase_su2_TM_dom"/>
</dbReference>
<dbReference type="InterPro" id="IPR010514">
    <property type="entry name" value="COX_ARM"/>
</dbReference>
<evidence type="ECO:0000313" key="19">
    <source>
        <dbReference type="Proteomes" id="UP001595632"/>
    </source>
</evidence>
<dbReference type="PROSITE" id="PS50999">
    <property type="entry name" value="COX2_TM"/>
    <property type="match status" value="1"/>
</dbReference>